<dbReference type="SUPFAM" id="SSF51045">
    <property type="entry name" value="WW domain"/>
    <property type="match status" value="2"/>
</dbReference>
<feature type="region of interest" description="Disordered" evidence="3">
    <location>
        <begin position="230"/>
        <end position="262"/>
    </location>
</feature>
<dbReference type="FunFam" id="3.30.160.20:FF:000009">
    <property type="entry name" value="Adenosine deaminase RNA-specific B2 (inactive)"/>
    <property type="match status" value="1"/>
</dbReference>
<dbReference type="OrthoDB" id="10268011at2759"/>
<organism evidence="9 10">
    <name type="scientific">Synaphobranchus kaupii</name>
    <name type="common">Kaup's arrowtooth eel</name>
    <dbReference type="NCBI Taxonomy" id="118154"/>
    <lineage>
        <taxon>Eukaryota</taxon>
        <taxon>Metazoa</taxon>
        <taxon>Chordata</taxon>
        <taxon>Craniata</taxon>
        <taxon>Vertebrata</taxon>
        <taxon>Euteleostomi</taxon>
        <taxon>Actinopterygii</taxon>
        <taxon>Neopterygii</taxon>
        <taxon>Teleostei</taxon>
        <taxon>Anguilliformes</taxon>
        <taxon>Synaphobranchidae</taxon>
        <taxon>Synaphobranchus</taxon>
    </lineage>
</organism>
<evidence type="ECO:0000259" key="7">
    <source>
        <dbReference type="PROSITE" id="PS50141"/>
    </source>
</evidence>
<dbReference type="PANTHER" id="PTHR10910:SF17">
    <property type="entry name" value="DOUBLE-STRANDED RNA-SPECIFIC EDITASE B2"/>
    <property type="match status" value="1"/>
</dbReference>
<dbReference type="Gene3D" id="1.10.555.10">
    <property type="entry name" value="Rho GTPase activation protein"/>
    <property type="match status" value="1"/>
</dbReference>
<dbReference type="InterPro" id="IPR011993">
    <property type="entry name" value="PH-like_dom_sf"/>
</dbReference>
<feature type="compositionally biased region" description="Basic and acidic residues" evidence="3">
    <location>
        <begin position="70"/>
        <end position="80"/>
    </location>
</feature>
<dbReference type="CDD" id="cd04403">
    <property type="entry name" value="RhoGAP_ARHGAP27_15_12_9"/>
    <property type="match status" value="1"/>
</dbReference>
<dbReference type="CDD" id="cd19896">
    <property type="entry name" value="DSRM_RED2_rpt1"/>
    <property type="match status" value="1"/>
</dbReference>
<dbReference type="InterPro" id="IPR008936">
    <property type="entry name" value="Rho_GTPase_activation_prot"/>
</dbReference>
<feature type="compositionally biased region" description="Low complexity" evidence="3">
    <location>
        <begin position="238"/>
        <end position="259"/>
    </location>
</feature>
<evidence type="ECO:0000256" key="1">
    <source>
        <dbReference type="ARBA" id="ARBA00022468"/>
    </source>
</evidence>
<feature type="domain" description="WW" evidence="5">
    <location>
        <begin position="165"/>
        <end position="192"/>
    </location>
</feature>
<dbReference type="FunFam" id="2.30.29.30:FF:000100">
    <property type="entry name" value="Rho GTPase activating protein 12"/>
    <property type="match status" value="1"/>
</dbReference>
<feature type="domain" description="A to I editase" evidence="7">
    <location>
        <begin position="1130"/>
        <end position="1465"/>
    </location>
</feature>
<dbReference type="Pfam" id="PF00035">
    <property type="entry name" value="dsrm"/>
    <property type="match status" value="2"/>
</dbReference>
<dbReference type="Gene3D" id="2.30.29.30">
    <property type="entry name" value="Pleckstrin-homology domain (PH domain)/Phosphotyrosine-binding domain (PTB)"/>
    <property type="match status" value="1"/>
</dbReference>
<evidence type="ECO:0000313" key="10">
    <source>
        <dbReference type="Proteomes" id="UP001152622"/>
    </source>
</evidence>
<name>A0A9Q1ED68_SYNKA</name>
<gene>
    <name evidence="9" type="ORF">SKAU_G00378550</name>
</gene>
<feature type="compositionally biased region" description="Basic and acidic residues" evidence="3">
    <location>
        <begin position="89"/>
        <end position="101"/>
    </location>
</feature>
<feature type="domain" description="WW" evidence="5">
    <location>
        <begin position="72"/>
        <end position="99"/>
    </location>
</feature>
<dbReference type="InterPro" id="IPR014720">
    <property type="entry name" value="dsRBD_dom"/>
</dbReference>
<evidence type="ECO:0000259" key="4">
    <source>
        <dbReference type="PROSITE" id="PS50003"/>
    </source>
</evidence>
<dbReference type="FunFam" id="1.10.555.10:FF:000003">
    <property type="entry name" value="Putative rho GTPase-activating protein 12"/>
    <property type="match status" value="1"/>
</dbReference>
<dbReference type="SUPFAM" id="SSF50729">
    <property type="entry name" value="PH domain-like"/>
    <property type="match status" value="1"/>
</dbReference>
<dbReference type="Pfam" id="PF00620">
    <property type="entry name" value="RhoGAP"/>
    <property type="match status" value="1"/>
</dbReference>
<dbReference type="InterPro" id="IPR001202">
    <property type="entry name" value="WW_dom"/>
</dbReference>
<protein>
    <submittedName>
        <fullName evidence="9">Uncharacterized protein</fullName>
    </submittedName>
</protein>
<dbReference type="GO" id="GO:0006382">
    <property type="term" value="P:adenosine to inosine editing"/>
    <property type="evidence" value="ECO:0007669"/>
    <property type="project" value="TreeGrafter"/>
</dbReference>
<feature type="compositionally biased region" description="Acidic residues" evidence="3">
    <location>
        <begin position="397"/>
        <end position="407"/>
    </location>
</feature>
<dbReference type="SUPFAM" id="SSF48350">
    <property type="entry name" value="GTPase activation domain, GAP"/>
    <property type="match status" value="1"/>
</dbReference>
<dbReference type="PROSITE" id="PS50141">
    <property type="entry name" value="A_DEAMIN_EDITASE"/>
    <property type="match status" value="1"/>
</dbReference>
<dbReference type="CDD" id="cd13233">
    <property type="entry name" value="PH_ARHGAP9-like"/>
    <property type="match status" value="1"/>
</dbReference>
<dbReference type="PROSITE" id="PS50003">
    <property type="entry name" value="PH_DOMAIN"/>
    <property type="match status" value="1"/>
</dbReference>
<dbReference type="GO" id="GO:0003726">
    <property type="term" value="F:double-stranded RNA adenosine deaminase activity"/>
    <property type="evidence" value="ECO:0007669"/>
    <property type="project" value="TreeGrafter"/>
</dbReference>
<keyword evidence="10" id="KW-1185">Reference proteome</keyword>
<dbReference type="InterPro" id="IPR002466">
    <property type="entry name" value="A_deamin"/>
</dbReference>
<dbReference type="CDD" id="cd00201">
    <property type="entry name" value="WW"/>
    <property type="match status" value="1"/>
</dbReference>
<dbReference type="InterPro" id="IPR001849">
    <property type="entry name" value="PH_domain"/>
</dbReference>
<feature type="region of interest" description="Disordered" evidence="3">
    <location>
        <begin position="395"/>
        <end position="445"/>
    </location>
</feature>
<feature type="region of interest" description="Disordered" evidence="3">
    <location>
        <begin position="1"/>
        <end position="143"/>
    </location>
</feature>
<dbReference type="PROSITE" id="PS50238">
    <property type="entry name" value="RHOGAP"/>
    <property type="match status" value="1"/>
</dbReference>
<dbReference type="PROSITE" id="PS50137">
    <property type="entry name" value="DS_RBD"/>
    <property type="match status" value="2"/>
</dbReference>
<dbReference type="GO" id="GO:0006396">
    <property type="term" value="P:RNA processing"/>
    <property type="evidence" value="ECO:0007669"/>
    <property type="project" value="InterPro"/>
</dbReference>
<dbReference type="GO" id="GO:0003725">
    <property type="term" value="F:double-stranded RNA binding"/>
    <property type="evidence" value="ECO:0007669"/>
    <property type="project" value="TreeGrafter"/>
</dbReference>
<feature type="compositionally biased region" description="Polar residues" evidence="3">
    <location>
        <begin position="36"/>
        <end position="48"/>
    </location>
</feature>
<feature type="domain" description="DRBM" evidence="6">
    <location>
        <begin position="845"/>
        <end position="911"/>
    </location>
</feature>
<feature type="domain" description="DRBM" evidence="6">
    <location>
        <begin position="1016"/>
        <end position="1058"/>
    </location>
</feature>
<dbReference type="GO" id="GO:0008251">
    <property type="term" value="F:tRNA-specific adenosine deaminase activity"/>
    <property type="evidence" value="ECO:0007669"/>
    <property type="project" value="TreeGrafter"/>
</dbReference>
<dbReference type="PANTHER" id="PTHR10910">
    <property type="entry name" value="EUKARYOTE SPECIFIC DSRNA BINDING PROTEIN"/>
    <property type="match status" value="1"/>
</dbReference>
<dbReference type="GO" id="GO:0005730">
    <property type="term" value="C:nucleolus"/>
    <property type="evidence" value="ECO:0007669"/>
    <property type="project" value="TreeGrafter"/>
</dbReference>
<accession>A0A9Q1ED68</accession>
<dbReference type="Pfam" id="PF16618">
    <property type="entry name" value="SH3-WW_linker"/>
    <property type="match status" value="1"/>
</dbReference>
<dbReference type="SMART" id="SM00324">
    <property type="entry name" value="RhoGAP"/>
    <property type="match status" value="1"/>
</dbReference>
<proteinExistence type="predicted"/>
<dbReference type="Gene3D" id="3.30.160.20">
    <property type="match status" value="2"/>
</dbReference>
<comment type="caution">
    <text evidence="9">The sequence shown here is derived from an EMBL/GenBank/DDBJ whole genome shotgun (WGS) entry which is preliminary data.</text>
</comment>
<dbReference type="SUPFAM" id="SSF54768">
    <property type="entry name" value="dsRNA-binding domain-like"/>
    <property type="match status" value="2"/>
</dbReference>
<reference evidence="9" key="1">
    <citation type="journal article" date="2023" name="Science">
        <title>Genome structures resolve the early diversification of teleost fishes.</title>
        <authorList>
            <person name="Parey E."/>
            <person name="Louis A."/>
            <person name="Montfort J."/>
            <person name="Bouchez O."/>
            <person name="Roques C."/>
            <person name="Iampietro C."/>
            <person name="Lluch J."/>
            <person name="Castinel A."/>
            <person name="Donnadieu C."/>
            <person name="Desvignes T."/>
            <person name="Floi Bucao C."/>
            <person name="Jouanno E."/>
            <person name="Wen M."/>
            <person name="Mejri S."/>
            <person name="Dirks R."/>
            <person name="Jansen H."/>
            <person name="Henkel C."/>
            <person name="Chen W.J."/>
            <person name="Zahm M."/>
            <person name="Cabau C."/>
            <person name="Klopp C."/>
            <person name="Thompson A.W."/>
            <person name="Robinson-Rechavi M."/>
            <person name="Braasch I."/>
            <person name="Lecointre G."/>
            <person name="Bobe J."/>
            <person name="Postlethwait J.H."/>
            <person name="Berthelot C."/>
            <person name="Roest Crollius H."/>
            <person name="Guiguen Y."/>
        </authorList>
    </citation>
    <scope>NUCLEOTIDE SEQUENCE</scope>
    <source>
        <strain evidence="9">WJC10195</strain>
    </source>
</reference>
<dbReference type="Proteomes" id="UP001152622">
    <property type="component" value="Chromosome 19"/>
</dbReference>
<evidence type="ECO:0000259" key="5">
    <source>
        <dbReference type="PROSITE" id="PS50020"/>
    </source>
</evidence>
<keyword evidence="1" id="KW-0343">GTPase activation</keyword>
<evidence type="ECO:0000256" key="2">
    <source>
        <dbReference type="PROSITE-ProRule" id="PRU00266"/>
    </source>
</evidence>
<dbReference type="Gene3D" id="2.20.70.10">
    <property type="match status" value="1"/>
</dbReference>
<dbReference type="GO" id="GO:0005096">
    <property type="term" value="F:GTPase activator activity"/>
    <property type="evidence" value="ECO:0007669"/>
    <property type="project" value="UniProtKB-KW"/>
</dbReference>
<dbReference type="SMART" id="SM00358">
    <property type="entry name" value="DSRM"/>
    <property type="match status" value="2"/>
</dbReference>
<dbReference type="PROSITE" id="PS50020">
    <property type="entry name" value="WW_DOMAIN_2"/>
    <property type="match status" value="2"/>
</dbReference>
<evidence type="ECO:0000259" key="8">
    <source>
        <dbReference type="PROSITE" id="PS50238"/>
    </source>
</evidence>
<evidence type="ECO:0000313" key="9">
    <source>
        <dbReference type="EMBL" id="KAJ8336635.1"/>
    </source>
</evidence>
<dbReference type="SMART" id="SM00552">
    <property type="entry name" value="ADEAMc"/>
    <property type="match status" value="1"/>
</dbReference>
<dbReference type="InterPro" id="IPR000198">
    <property type="entry name" value="RhoGAP_dom"/>
</dbReference>
<sequence>MGVSISSVCRSHVERRGYRHREPLAPSVNTAPPAGQGSSESPLYTNLQELKLSQSSLPPHPSSPPLHILGEWETHKEAGGRHFYYNRATQERTWKPPRARDTGSGSRGDLHTPGDSEPLSSEENYTSAYSSQSDSQYGSPPSGWSEELDAYGHTLYVCEYTNEKWMKHVDEQGRQYYYSADGSRSEWELPKYALLPMQSGEPSKTRSLDRRPGEPIILSKWRHSTCVLETNEKDSPTGKPGSPDSDSCPSSPKSPSSPSEKCGVLNVTKITEHGRRVRKNWTSSWTVLKGSSLLFAKGQGGGTSWEKGAEPAITGVEEASVGVRSFSVVASQSQSLRWISGGGSVEWASKDKSSKKNVIELKTRQGTELLVQSDIDSVIGDWYNALTETISAHGAWESDEAIEEDMPESPGPENKEKERRDSKKSRAMKSSASVDSSDQKKTRHKLKKFLTRRPTLQSVKDKGYIKDQVFGGSLASLCQCEDVTVPKFVRMCIDHVENNGLGVDGLYRVSGNLAVIQKLRFAVNHDEKVNLEDSKWEDIHVTTGALKMFFRELPEPLFTFGYFDDFMSAIKSFDKKQRLHSVKELIKQLPKPNHDTMQVLFKHLRNVIDHGEENRMTAQSLAIVFGPTLLRPEVESMSMAVHMMYQNHLVEHVLLEYENIFGRGEEVLTGGKLQKWGPHYSRADNSKRRHFRTSEDDICLPLSVFWELIQALEITCLVRVEKKTPDQHQSSSPDIILPSQLQCRAPPVWRETKVSGGKVSMLSAFISPFSYFSPGEDEDHLSTSSTEVKENRDFGNIEDCALAPRRRQPSWCSNTPSGETSCVNRKRPLEEGNWQACRRRSWRATQKNAVEQLNELRPGLRYDVVSQTGPVHAPLFTVRVEVNGLAFQGEGPTKKKAKMRAAELALKSFVQFPNASQAHLALGAAGDPAPDFTSDQEGFPETLFKGFEPLLLGNSLAGPVARCHGRPACHALDLMRIPVFKPARCRTAPPSGRGKTPVVLLNELRPGLRYACLAGGGARGRSFVMAVRVDGRIFEGSGRSKKLAKCQAAQSALWTLFGTRLAPERITCPAPSRRKGLLLPQDLADWIFRLVTEKYQDLAQNCTPLHARQKVLAGIVMTRGLDIRQAQVVALSTGTKCINGEYMSDQGLVVNDSHAEIIARRALIRFLYSQLEQLVSKEDGECQRSIFVQQKEAGYRLREAGYRLRDGVLFHMYISMSPCGDARLNCPYEIPADPYRGQRFVRRFHSRLRTKIESGEGTLPVHAHGTAQAWDAVLQGEQLVTLSCTDKIARWNVLGVQGSLLSHFLEPVYLSSLTVGSLHHTGHLARTVAHRLDHIGHLPAPYRHNQPLLGCLGSSDGRWAGKSPCFSVNWTAGDAQLEVVNASTGRRRDSGASSRLCKHALFTRWARLHSKIGANLPSSAGTPLMYCEVKQAAGTYQSAKRRLVKSLQEAGLGTWIRKPLEQEQFLLKARAGRGRAWNPPSGKEKIAGVMIAMATAVVPYTRPCSTAFLLLVPHSDFL</sequence>
<evidence type="ECO:0000259" key="6">
    <source>
        <dbReference type="PROSITE" id="PS50137"/>
    </source>
</evidence>
<dbReference type="EMBL" id="JAINUF010000019">
    <property type="protein sequence ID" value="KAJ8336635.1"/>
    <property type="molecule type" value="Genomic_DNA"/>
</dbReference>
<dbReference type="GO" id="GO:0005737">
    <property type="term" value="C:cytoplasm"/>
    <property type="evidence" value="ECO:0007669"/>
    <property type="project" value="TreeGrafter"/>
</dbReference>
<dbReference type="Pfam" id="PF02137">
    <property type="entry name" value="A_deamin"/>
    <property type="match status" value="1"/>
</dbReference>
<feature type="compositionally biased region" description="Polar residues" evidence="3">
    <location>
        <begin position="118"/>
        <end position="139"/>
    </location>
</feature>
<keyword evidence="2" id="KW-0694">RNA-binding</keyword>
<evidence type="ECO:0000256" key="3">
    <source>
        <dbReference type="SAM" id="MobiDB-lite"/>
    </source>
</evidence>
<dbReference type="InterPro" id="IPR036020">
    <property type="entry name" value="WW_dom_sf"/>
</dbReference>
<feature type="domain" description="Rho-GAP" evidence="8">
    <location>
        <begin position="472"/>
        <end position="661"/>
    </location>
</feature>
<dbReference type="InterPro" id="IPR044460">
    <property type="entry name" value="ADAR3_DSRM_1"/>
</dbReference>
<dbReference type="GO" id="GO:0007165">
    <property type="term" value="P:signal transduction"/>
    <property type="evidence" value="ECO:0007669"/>
    <property type="project" value="InterPro"/>
</dbReference>
<feature type="compositionally biased region" description="Basic and acidic residues" evidence="3">
    <location>
        <begin position="11"/>
        <end position="23"/>
    </location>
</feature>
<feature type="domain" description="PH" evidence="4">
    <location>
        <begin position="269"/>
        <end position="391"/>
    </location>
</feature>